<dbReference type="Gene3D" id="2.40.170.20">
    <property type="entry name" value="TonB-dependent receptor, beta-barrel domain"/>
    <property type="match status" value="1"/>
</dbReference>
<dbReference type="Gene3D" id="2.170.130.10">
    <property type="entry name" value="TonB-dependent receptor, plug domain"/>
    <property type="match status" value="1"/>
</dbReference>
<evidence type="ECO:0000256" key="10">
    <source>
        <dbReference type="PROSITE-ProRule" id="PRU01360"/>
    </source>
</evidence>
<organism evidence="15 16">
    <name type="scientific">Rhodopseudomonas pseudopalustris</name>
    <dbReference type="NCBI Taxonomy" id="1513892"/>
    <lineage>
        <taxon>Bacteria</taxon>
        <taxon>Pseudomonadati</taxon>
        <taxon>Pseudomonadota</taxon>
        <taxon>Alphaproteobacteria</taxon>
        <taxon>Hyphomicrobiales</taxon>
        <taxon>Nitrobacteraceae</taxon>
        <taxon>Rhodopseudomonas</taxon>
    </lineage>
</organism>
<dbReference type="Pfam" id="PF00593">
    <property type="entry name" value="TonB_dep_Rec_b-barrel"/>
    <property type="match status" value="1"/>
</dbReference>
<dbReference type="RefSeq" id="WP_092685725.1">
    <property type="nucleotide sequence ID" value="NZ_FODT01000010.1"/>
</dbReference>
<evidence type="ECO:0000313" key="15">
    <source>
        <dbReference type="EMBL" id="SEP21346.1"/>
    </source>
</evidence>
<feature type="chain" id="PRO_5011525750" evidence="12">
    <location>
        <begin position="25"/>
        <end position="728"/>
    </location>
</feature>
<proteinExistence type="inferred from homology"/>
<evidence type="ECO:0000256" key="1">
    <source>
        <dbReference type="ARBA" id="ARBA00004571"/>
    </source>
</evidence>
<dbReference type="InterPro" id="IPR000531">
    <property type="entry name" value="Beta-barrel_TonB"/>
</dbReference>
<evidence type="ECO:0000256" key="2">
    <source>
        <dbReference type="ARBA" id="ARBA00022448"/>
    </source>
</evidence>
<evidence type="ECO:0000256" key="6">
    <source>
        <dbReference type="ARBA" id="ARBA00023077"/>
    </source>
</evidence>
<evidence type="ECO:0000256" key="9">
    <source>
        <dbReference type="ARBA" id="ARBA00023237"/>
    </source>
</evidence>
<dbReference type="GO" id="GO:0009279">
    <property type="term" value="C:cell outer membrane"/>
    <property type="evidence" value="ECO:0007669"/>
    <property type="project" value="UniProtKB-SubCell"/>
</dbReference>
<keyword evidence="2 10" id="KW-0813">Transport</keyword>
<keyword evidence="7 10" id="KW-0472">Membrane</keyword>
<reference evidence="16" key="1">
    <citation type="submission" date="2016-10" db="EMBL/GenBank/DDBJ databases">
        <authorList>
            <person name="Varghese N."/>
            <person name="Submissions S."/>
        </authorList>
    </citation>
    <scope>NUCLEOTIDE SEQUENCE [LARGE SCALE GENOMIC DNA]</scope>
    <source>
        <strain evidence="16">DSM 123</strain>
    </source>
</reference>
<dbReference type="AlphaFoldDB" id="A0A1H8W133"/>
<evidence type="ECO:0000259" key="13">
    <source>
        <dbReference type="Pfam" id="PF00593"/>
    </source>
</evidence>
<dbReference type="PANTHER" id="PTHR30069:SF29">
    <property type="entry name" value="HEMOGLOBIN AND HEMOGLOBIN-HAPTOGLOBIN-BINDING PROTEIN 1-RELATED"/>
    <property type="match status" value="1"/>
</dbReference>
<dbReference type="InterPro" id="IPR037066">
    <property type="entry name" value="Plug_dom_sf"/>
</dbReference>
<sequence>MKRMKGVTILLASAATVTSGAGYAGNEGKGAYELGMIQVTAPVDEGSEFGDYGGSTISNTQTETYNKPTLDKAIDLVPGVNAGNTGSQRNETNIYVHGFDRLQVPLSIDGVRIYLPADNRLDFSRFLTDDIAQIQIAKGYASVLDGPGALGGAINLVSKKPVKALEGEWRSQAEFGNTGVFDGFKNYGRVGSKQDQYYFQASGTWRKVEGWELPSSFTPTAVEDGGRRNFSDSNDWSVNLKAGWTPNPTDEYSINFIKQNGKKNAPYNVEPTASPRYWSWPSWNVQILSAATKTEIGDDAYVKTRTFWETFDNAIDMWDNAAQTQRYSTSAARSIYQDWAVGNTVEVGKEFGSFDTLKVATHVRRDSHSEWNELFTDRFGLNATTTPKSSSCNTSVTSSGVCFNEPTQTSVEDTYSVATENTVHITPSFDWVQGASYDWRHLSKANDYVLGQYSKGAYYEPSWINYKLFDDSAFNWQSAAIWRYSDTAKLFMNISDRTRFPTLFERYSSRFGTGASNPQLLPERAVNYQLGWTNAFAPKSQVSVLVYYADVRDMIQSVATGRTFVDPVSGRASTITQNQNVGNGYRYGVDFAVDYAVGATLVLGGNASYIHNVLTHPTDPTIQQTGIPTVKGMLYASYSPIESVTLTPNLLFADDRWSQKNQVIAQKSVSSYVKTGSYMLANFTADYRMRENLTWSGGVRNIFDQEYSLAWGYPEAGRTYYVAMKATF</sequence>
<feature type="domain" description="TonB-dependent receptor plug" evidence="14">
    <location>
        <begin position="55"/>
        <end position="153"/>
    </location>
</feature>
<accession>A0A1H8W133</accession>
<keyword evidence="6 11" id="KW-0798">TonB box</keyword>
<dbReference type="EMBL" id="FODT01000010">
    <property type="protein sequence ID" value="SEP21346.1"/>
    <property type="molecule type" value="Genomic_DNA"/>
</dbReference>
<evidence type="ECO:0000256" key="8">
    <source>
        <dbReference type="ARBA" id="ARBA00023170"/>
    </source>
</evidence>
<dbReference type="SUPFAM" id="SSF56935">
    <property type="entry name" value="Porins"/>
    <property type="match status" value="1"/>
</dbReference>
<evidence type="ECO:0000256" key="11">
    <source>
        <dbReference type="RuleBase" id="RU003357"/>
    </source>
</evidence>
<keyword evidence="3 10" id="KW-1134">Transmembrane beta strand</keyword>
<keyword evidence="8" id="KW-0675">Receptor</keyword>
<dbReference type="OrthoDB" id="9760333at2"/>
<dbReference type="InterPro" id="IPR012910">
    <property type="entry name" value="Plug_dom"/>
</dbReference>
<evidence type="ECO:0000256" key="5">
    <source>
        <dbReference type="ARBA" id="ARBA00022729"/>
    </source>
</evidence>
<dbReference type="GO" id="GO:0044718">
    <property type="term" value="P:siderophore transmembrane transport"/>
    <property type="evidence" value="ECO:0007669"/>
    <property type="project" value="TreeGrafter"/>
</dbReference>
<evidence type="ECO:0000256" key="7">
    <source>
        <dbReference type="ARBA" id="ARBA00023136"/>
    </source>
</evidence>
<evidence type="ECO:0000256" key="4">
    <source>
        <dbReference type="ARBA" id="ARBA00022692"/>
    </source>
</evidence>
<evidence type="ECO:0000313" key="16">
    <source>
        <dbReference type="Proteomes" id="UP000199615"/>
    </source>
</evidence>
<keyword evidence="5 12" id="KW-0732">Signal</keyword>
<feature type="signal peptide" evidence="12">
    <location>
        <begin position="1"/>
        <end position="24"/>
    </location>
</feature>
<keyword evidence="4 10" id="KW-0812">Transmembrane</keyword>
<dbReference type="Proteomes" id="UP000199615">
    <property type="component" value="Unassembled WGS sequence"/>
</dbReference>
<protein>
    <submittedName>
        <fullName evidence="15">Iron complex outermembrane recepter protein</fullName>
    </submittedName>
</protein>
<name>A0A1H8W133_9BRAD</name>
<dbReference type="InterPro" id="IPR036942">
    <property type="entry name" value="Beta-barrel_TonB_sf"/>
</dbReference>
<evidence type="ECO:0000259" key="14">
    <source>
        <dbReference type="Pfam" id="PF07715"/>
    </source>
</evidence>
<dbReference type="Pfam" id="PF07715">
    <property type="entry name" value="Plug"/>
    <property type="match status" value="1"/>
</dbReference>
<dbReference type="InterPro" id="IPR039426">
    <property type="entry name" value="TonB-dep_rcpt-like"/>
</dbReference>
<evidence type="ECO:0000256" key="12">
    <source>
        <dbReference type="SAM" id="SignalP"/>
    </source>
</evidence>
<keyword evidence="9 10" id="KW-0998">Cell outer membrane</keyword>
<feature type="domain" description="TonB-dependent receptor-like beta-barrel" evidence="13">
    <location>
        <begin position="222"/>
        <end position="702"/>
    </location>
</feature>
<dbReference type="PROSITE" id="PS52016">
    <property type="entry name" value="TONB_DEPENDENT_REC_3"/>
    <property type="match status" value="1"/>
</dbReference>
<gene>
    <name evidence="15" type="ORF">SAMN05444123_110113</name>
</gene>
<keyword evidence="16" id="KW-1185">Reference proteome</keyword>
<comment type="similarity">
    <text evidence="10 11">Belongs to the TonB-dependent receptor family.</text>
</comment>
<dbReference type="PANTHER" id="PTHR30069">
    <property type="entry name" value="TONB-DEPENDENT OUTER MEMBRANE RECEPTOR"/>
    <property type="match status" value="1"/>
</dbReference>
<dbReference type="GO" id="GO:0015344">
    <property type="term" value="F:siderophore uptake transmembrane transporter activity"/>
    <property type="evidence" value="ECO:0007669"/>
    <property type="project" value="TreeGrafter"/>
</dbReference>
<evidence type="ECO:0000256" key="3">
    <source>
        <dbReference type="ARBA" id="ARBA00022452"/>
    </source>
</evidence>
<comment type="subcellular location">
    <subcellularLocation>
        <location evidence="1 10">Cell outer membrane</location>
        <topology evidence="1 10">Multi-pass membrane protein</topology>
    </subcellularLocation>
</comment>